<dbReference type="Pfam" id="PF00856">
    <property type="entry name" value="SET"/>
    <property type="match status" value="1"/>
</dbReference>
<comment type="subcellular location">
    <subcellularLocation>
        <location evidence="1">Chromosome</location>
    </subcellularLocation>
</comment>
<dbReference type="GO" id="GO:0005634">
    <property type="term" value="C:nucleus"/>
    <property type="evidence" value="ECO:0007669"/>
    <property type="project" value="InterPro"/>
</dbReference>
<accession>A0A6J2SZH4</accession>
<protein>
    <submittedName>
        <fullName evidence="11 12">Probable histone-lysine N-methyltransferase set-23</fullName>
    </submittedName>
</protein>
<evidence type="ECO:0000256" key="2">
    <source>
        <dbReference type="ARBA" id="ARBA00022454"/>
    </source>
</evidence>
<dbReference type="PANTHER" id="PTHR46223">
    <property type="entry name" value="HISTONE-LYSINE N-METHYLTRANSFERASE SUV39H"/>
    <property type="match status" value="1"/>
</dbReference>
<dbReference type="OrthoDB" id="308383at2759"/>
<dbReference type="GeneID" id="115620747"/>
<dbReference type="Proteomes" id="UP000504634">
    <property type="component" value="Unplaced"/>
</dbReference>
<evidence type="ECO:0000313" key="12">
    <source>
        <dbReference type="RefSeq" id="XP_030370002.1"/>
    </source>
</evidence>
<dbReference type="GO" id="GO:0042054">
    <property type="term" value="F:histone methyltransferase activity"/>
    <property type="evidence" value="ECO:0007669"/>
    <property type="project" value="InterPro"/>
</dbReference>
<feature type="domain" description="SET" evidence="8">
    <location>
        <begin position="117"/>
        <end position="251"/>
    </location>
</feature>
<keyword evidence="4" id="KW-0808">Transferase</keyword>
<keyword evidence="3" id="KW-0489">Methyltransferase</keyword>
<evidence type="ECO:0000256" key="6">
    <source>
        <dbReference type="ARBA" id="ARBA00022723"/>
    </source>
</evidence>
<dbReference type="InterPro" id="IPR050973">
    <property type="entry name" value="H3K9_Histone-Lys_N-MTase"/>
</dbReference>
<keyword evidence="7" id="KW-0862">Zinc</keyword>
<evidence type="ECO:0000256" key="4">
    <source>
        <dbReference type="ARBA" id="ARBA00022679"/>
    </source>
</evidence>
<dbReference type="InterPro" id="IPR001214">
    <property type="entry name" value="SET_dom"/>
</dbReference>
<evidence type="ECO:0000313" key="11">
    <source>
        <dbReference type="RefSeq" id="XP_030370001.1"/>
    </source>
</evidence>
<evidence type="ECO:0000256" key="3">
    <source>
        <dbReference type="ARBA" id="ARBA00022603"/>
    </source>
</evidence>
<evidence type="ECO:0000259" key="9">
    <source>
        <dbReference type="PROSITE" id="PS50867"/>
    </source>
</evidence>
<dbReference type="RefSeq" id="XP_030370002.1">
    <property type="nucleotide sequence ID" value="XM_030514142.1"/>
</dbReference>
<dbReference type="PROSITE" id="PS50867">
    <property type="entry name" value="PRE_SET"/>
    <property type="match status" value="1"/>
</dbReference>
<dbReference type="SUPFAM" id="SSF82199">
    <property type="entry name" value="SET domain"/>
    <property type="match status" value="1"/>
</dbReference>
<dbReference type="GO" id="GO:0008757">
    <property type="term" value="F:S-adenosylmethionine-dependent methyltransferase activity"/>
    <property type="evidence" value="ECO:0007669"/>
    <property type="project" value="UniProtKB-ARBA"/>
</dbReference>
<evidence type="ECO:0000313" key="10">
    <source>
        <dbReference type="Proteomes" id="UP000504634"/>
    </source>
</evidence>
<dbReference type="PROSITE" id="PS50280">
    <property type="entry name" value="SET"/>
    <property type="match status" value="1"/>
</dbReference>
<dbReference type="Gene3D" id="2.170.270.10">
    <property type="entry name" value="SET domain"/>
    <property type="match status" value="1"/>
</dbReference>
<sequence>MDNVVIDDDYDHKDDTIEYILENVLMPDDGSCEFGNLRELYNCKLVHSCTCTSQIKCCMDKESCCHGGRFKYHHSIVGKELVLKHEIDLPAIIECSDLCGCSAEHCLNRCVQIGPRKQLEIFNSPLYRSLGLRTMIDIPAGAFVCEYAGELLTLAEARRRLKLNDREEVMNYILCLNEYTNVSEAGSSKKLLVQSTIVDPSRRGNIGRYLNHSCQPNCDLKAVRVDSPVPKIGIFALRDIAAYEELCFHYGGDDPPTTVPSNAKPCLCSSSMCTGVMPNTTI</sequence>
<dbReference type="GO" id="GO:0008270">
    <property type="term" value="F:zinc ion binding"/>
    <property type="evidence" value="ECO:0007669"/>
    <property type="project" value="InterPro"/>
</dbReference>
<dbReference type="AlphaFoldDB" id="A0A6J2SZH4"/>
<dbReference type="PANTHER" id="PTHR46223:SF3">
    <property type="entry name" value="HISTONE-LYSINE N-METHYLTRANSFERASE SET-23"/>
    <property type="match status" value="1"/>
</dbReference>
<evidence type="ECO:0000259" key="8">
    <source>
        <dbReference type="PROSITE" id="PS50280"/>
    </source>
</evidence>
<keyword evidence="10" id="KW-1185">Reference proteome</keyword>
<feature type="domain" description="Pre-SET" evidence="9">
    <location>
        <begin position="47"/>
        <end position="114"/>
    </location>
</feature>
<dbReference type="InterPro" id="IPR007728">
    <property type="entry name" value="Pre-SET_dom"/>
</dbReference>
<reference evidence="11 12" key="1">
    <citation type="submission" date="2025-04" db="UniProtKB">
        <authorList>
            <consortium name="RefSeq"/>
        </authorList>
    </citation>
    <scope>IDENTIFICATION</scope>
    <source>
        <strain evidence="11 12">11010-0011.00</strain>
        <tissue evidence="11 12">Whole body</tissue>
    </source>
</reference>
<evidence type="ECO:0000256" key="7">
    <source>
        <dbReference type="ARBA" id="ARBA00022833"/>
    </source>
</evidence>
<keyword evidence="6" id="KW-0479">Metal-binding</keyword>
<dbReference type="RefSeq" id="XP_030370001.1">
    <property type="nucleotide sequence ID" value="XM_030514141.1"/>
</dbReference>
<evidence type="ECO:0000256" key="1">
    <source>
        <dbReference type="ARBA" id="ARBA00004286"/>
    </source>
</evidence>
<dbReference type="InterPro" id="IPR046341">
    <property type="entry name" value="SET_dom_sf"/>
</dbReference>
<name>A0A6J2SZH4_DROLE</name>
<dbReference type="GO" id="GO:0032259">
    <property type="term" value="P:methylation"/>
    <property type="evidence" value="ECO:0007669"/>
    <property type="project" value="UniProtKB-KW"/>
</dbReference>
<keyword evidence="2" id="KW-0158">Chromosome</keyword>
<keyword evidence="5" id="KW-0949">S-adenosyl-L-methionine</keyword>
<gene>
    <name evidence="11 12" type="primary">LOC115620747</name>
</gene>
<evidence type="ECO:0000256" key="5">
    <source>
        <dbReference type="ARBA" id="ARBA00022691"/>
    </source>
</evidence>
<proteinExistence type="predicted"/>
<dbReference type="GO" id="GO:0005694">
    <property type="term" value="C:chromosome"/>
    <property type="evidence" value="ECO:0007669"/>
    <property type="project" value="UniProtKB-SubCell"/>
</dbReference>
<dbReference type="GO" id="GO:0008170">
    <property type="term" value="F:N-methyltransferase activity"/>
    <property type="evidence" value="ECO:0007669"/>
    <property type="project" value="UniProtKB-ARBA"/>
</dbReference>
<dbReference type="SMART" id="SM00317">
    <property type="entry name" value="SET"/>
    <property type="match status" value="1"/>
</dbReference>
<organism evidence="10 11">
    <name type="scientific">Drosophila lebanonensis</name>
    <name type="common">Fruit fly</name>
    <name type="synonym">Scaptodrosophila lebanonensis</name>
    <dbReference type="NCBI Taxonomy" id="7225"/>
    <lineage>
        <taxon>Eukaryota</taxon>
        <taxon>Metazoa</taxon>
        <taxon>Ecdysozoa</taxon>
        <taxon>Arthropoda</taxon>
        <taxon>Hexapoda</taxon>
        <taxon>Insecta</taxon>
        <taxon>Pterygota</taxon>
        <taxon>Neoptera</taxon>
        <taxon>Endopterygota</taxon>
        <taxon>Diptera</taxon>
        <taxon>Brachycera</taxon>
        <taxon>Muscomorpha</taxon>
        <taxon>Ephydroidea</taxon>
        <taxon>Drosophilidae</taxon>
        <taxon>Scaptodrosophila</taxon>
    </lineage>
</organism>